<keyword evidence="2" id="KW-1015">Disulfide bond</keyword>
<dbReference type="AlphaFoldDB" id="A0A482XF79"/>
<feature type="active site" evidence="3">
    <location>
        <position position="90"/>
    </location>
</feature>
<keyword evidence="7" id="KW-1185">Reference proteome</keyword>
<feature type="active site" evidence="3">
    <location>
        <position position="146"/>
    </location>
</feature>
<dbReference type="PROSITE" id="PS00531">
    <property type="entry name" value="RNASE_T2_2"/>
    <property type="match status" value="1"/>
</dbReference>
<name>A0A482XF79_LAOST</name>
<dbReference type="FunCoup" id="A0A482XF79">
    <property type="interactions" value="70"/>
</dbReference>
<dbReference type="GO" id="GO:0033897">
    <property type="term" value="F:ribonuclease T2 activity"/>
    <property type="evidence" value="ECO:0007669"/>
    <property type="project" value="InterPro"/>
</dbReference>
<gene>
    <name evidence="6" type="ORF">LSTR_LSTR002206</name>
</gene>
<dbReference type="SUPFAM" id="SSF55895">
    <property type="entry name" value="Ribonuclease Rh-like"/>
    <property type="match status" value="1"/>
</dbReference>
<reference evidence="6 7" key="1">
    <citation type="journal article" date="2017" name="Gigascience">
        <title>Genome sequence of the small brown planthopper, Laodelphax striatellus.</title>
        <authorList>
            <person name="Zhu J."/>
            <person name="Jiang F."/>
            <person name="Wang X."/>
            <person name="Yang P."/>
            <person name="Bao Y."/>
            <person name="Zhao W."/>
            <person name="Wang W."/>
            <person name="Lu H."/>
            <person name="Wang Q."/>
            <person name="Cui N."/>
            <person name="Li J."/>
            <person name="Chen X."/>
            <person name="Luo L."/>
            <person name="Yu J."/>
            <person name="Kang L."/>
            <person name="Cui F."/>
        </authorList>
    </citation>
    <scope>NUCLEOTIDE SEQUENCE [LARGE SCALE GENOMIC DNA]</scope>
    <source>
        <strain evidence="6">Lst14</strain>
    </source>
</reference>
<evidence type="ECO:0000256" key="5">
    <source>
        <dbReference type="SAM" id="Phobius"/>
    </source>
</evidence>
<keyword evidence="5" id="KW-0472">Membrane</keyword>
<protein>
    <submittedName>
        <fullName evidence="6">Uncharacterized protein</fullName>
    </submittedName>
</protein>
<evidence type="ECO:0000256" key="4">
    <source>
        <dbReference type="RuleBase" id="RU004328"/>
    </source>
</evidence>
<dbReference type="InterPro" id="IPR036430">
    <property type="entry name" value="RNase_T2-like_sf"/>
</dbReference>
<evidence type="ECO:0000256" key="3">
    <source>
        <dbReference type="PIRSR" id="PIRSR633697-1"/>
    </source>
</evidence>
<dbReference type="CDD" id="cd01061">
    <property type="entry name" value="RNase_T2_euk"/>
    <property type="match status" value="1"/>
</dbReference>
<dbReference type="SMR" id="A0A482XF79"/>
<organism evidence="6 7">
    <name type="scientific">Laodelphax striatellus</name>
    <name type="common">Small brown planthopper</name>
    <name type="synonym">Delphax striatella</name>
    <dbReference type="NCBI Taxonomy" id="195883"/>
    <lineage>
        <taxon>Eukaryota</taxon>
        <taxon>Metazoa</taxon>
        <taxon>Ecdysozoa</taxon>
        <taxon>Arthropoda</taxon>
        <taxon>Hexapoda</taxon>
        <taxon>Insecta</taxon>
        <taxon>Pterygota</taxon>
        <taxon>Neoptera</taxon>
        <taxon>Paraneoptera</taxon>
        <taxon>Hemiptera</taxon>
        <taxon>Auchenorrhyncha</taxon>
        <taxon>Fulgoroidea</taxon>
        <taxon>Delphacidae</taxon>
        <taxon>Criomorphinae</taxon>
        <taxon>Laodelphax</taxon>
    </lineage>
</organism>
<dbReference type="InterPro" id="IPR033130">
    <property type="entry name" value="RNase_T2_His_AS_2"/>
</dbReference>
<comment type="similarity">
    <text evidence="1 4">Belongs to the RNase T2 family.</text>
</comment>
<feature type="active site" evidence="3">
    <location>
        <position position="142"/>
    </location>
</feature>
<dbReference type="PANTHER" id="PTHR11240">
    <property type="entry name" value="RIBONUCLEASE T2"/>
    <property type="match status" value="1"/>
</dbReference>
<dbReference type="Gene3D" id="3.90.730.10">
    <property type="entry name" value="Ribonuclease T2-like"/>
    <property type="match status" value="1"/>
</dbReference>
<dbReference type="EMBL" id="QKKF02010496">
    <property type="protein sequence ID" value="RZF44433.1"/>
    <property type="molecule type" value="Genomic_DNA"/>
</dbReference>
<keyword evidence="5" id="KW-0812">Transmembrane</keyword>
<dbReference type="GO" id="GO:0003723">
    <property type="term" value="F:RNA binding"/>
    <property type="evidence" value="ECO:0007669"/>
    <property type="project" value="InterPro"/>
</dbReference>
<sequence>MTVVAIVSRHDAVVSHPRHISPSTVIIASTLLIFCSFSLFVRMPHLRASGDWDILIFTQRWPNTVCMTWEEQSPGHSCNLPKTPHLWTIHGIWPSKFGQIGPQFCNKTVKYNETALDDLKDELDEYWTDIEGTGDEGFWKHEWLKHGTCAMTDKLLTTERAYFQQGLAWSKQYNVIDILDAAQVLPGDNNQAYNVTVIAQAKTGIPFLFEVRICFDKNLTLVDCYGTRGSESNWLYGGGNRRWAGAGGSKVVTNCPLNKPVMYPGSVPSANRRRALFDDQPQQFLVTFYKTLKLLIWASL</sequence>
<dbReference type="GO" id="GO:0006401">
    <property type="term" value="P:RNA catabolic process"/>
    <property type="evidence" value="ECO:0007669"/>
    <property type="project" value="TreeGrafter"/>
</dbReference>
<accession>A0A482XF79</accession>
<dbReference type="Pfam" id="PF00445">
    <property type="entry name" value="Ribonuclease_T2"/>
    <property type="match status" value="1"/>
</dbReference>
<evidence type="ECO:0000313" key="7">
    <source>
        <dbReference type="Proteomes" id="UP000291343"/>
    </source>
</evidence>
<proteinExistence type="inferred from homology"/>
<feature type="transmembrane region" description="Helical" evidence="5">
    <location>
        <begin position="20"/>
        <end position="41"/>
    </location>
</feature>
<dbReference type="InterPro" id="IPR033697">
    <property type="entry name" value="Ribonuclease_T2_eukaryotic"/>
</dbReference>
<evidence type="ECO:0000256" key="1">
    <source>
        <dbReference type="ARBA" id="ARBA00007469"/>
    </source>
</evidence>
<keyword evidence="5" id="KW-1133">Transmembrane helix</keyword>
<dbReference type="OrthoDB" id="435754at2759"/>
<dbReference type="PANTHER" id="PTHR11240:SF22">
    <property type="entry name" value="RIBONUCLEASE T2"/>
    <property type="match status" value="1"/>
</dbReference>
<evidence type="ECO:0000313" key="6">
    <source>
        <dbReference type="EMBL" id="RZF44433.1"/>
    </source>
</evidence>
<dbReference type="STRING" id="195883.A0A482XF79"/>
<comment type="caution">
    <text evidence="6">The sequence shown here is derived from an EMBL/GenBank/DDBJ whole genome shotgun (WGS) entry which is preliminary data.</text>
</comment>
<dbReference type="Proteomes" id="UP000291343">
    <property type="component" value="Unassembled WGS sequence"/>
</dbReference>
<dbReference type="InterPro" id="IPR001568">
    <property type="entry name" value="RNase_T2-like"/>
</dbReference>
<dbReference type="InParanoid" id="A0A482XF79"/>
<evidence type="ECO:0000256" key="2">
    <source>
        <dbReference type="ARBA" id="ARBA00023157"/>
    </source>
</evidence>
<dbReference type="GO" id="GO:0005576">
    <property type="term" value="C:extracellular region"/>
    <property type="evidence" value="ECO:0007669"/>
    <property type="project" value="TreeGrafter"/>
</dbReference>